<keyword evidence="9" id="KW-1185">Reference proteome</keyword>
<evidence type="ECO:0000256" key="1">
    <source>
        <dbReference type="ARBA" id="ARBA00004418"/>
    </source>
</evidence>
<dbReference type="Pfam" id="PF07676">
    <property type="entry name" value="PD40"/>
    <property type="match status" value="4"/>
</dbReference>
<dbReference type="EMBL" id="JAKZHW010000001">
    <property type="protein sequence ID" value="MCH8616456.1"/>
    <property type="molecule type" value="Genomic_DNA"/>
</dbReference>
<organism evidence="8 9">
    <name type="scientific">Sphingomonas telluris</name>
    <dbReference type="NCBI Taxonomy" id="2907998"/>
    <lineage>
        <taxon>Bacteria</taxon>
        <taxon>Pseudomonadati</taxon>
        <taxon>Pseudomonadota</taxon>
        <taxon>Alphaproteobacteria</taxon>
        <taxon>Sphingomonadales</taxon>
        <taxon>Sphingomonadaceae</taxon>
        <taxon>Sphingomonas</taxon>
    </lineage>
</organism>
<keyword evidence="5" id="KW-0132">Cell division</keyword>
<name>A0ABS9VNA2_9SPHN</name>
<feature type="chain" id="PRO_5044927782" description="Tol-Pal system protein TolB" evidence="5">
    <location>
        <begin position="24"/>
        <end position="433"/>
    </location>
</feature>
<feature type="region of interest" description="Disordered" evidence="6">
    <location>
        <begin position="414"/>
        <end position="433"/>
    </location>
</feature>
<dbReference type="SUPFAM" id="SSF52964">
    <property type="entry name" value="TolB, N-terminal domain"/>
    <property type="match status" value="1"/>
</dbReference>
<dbReference type="InterPro" id="IPR007195">
    <property type="entry name" value="TolB_N"/>
</dbReference>
<comment type="subunit">
    <text evidence="5">The Tol-Pal system is composed of five core proteins: the inner membrane proteins TolA, TolQ and TolR, the periplasmic protein TolB and the outer membrane protein Pal. They form a network linking the inner and outer membranes and the peptidoglycan layer.</text>
</comment>
<sequence length="433" mass="46187" precursor="true">MRFFSARSMIAASAFMLAAAAQAQSPQLVVAVPSLPTPKNVKTDGGETGVLGIQIAQQIASDLRASGNIVAINPDELRVYTPTEAGAPIYQNWMSAGAGALVQGYVQARDDGRITVACYLYDLKQRREMARKGFAVAAEDWRRAAHRCADAFHKSITGLPGHFDSRIVYVAETGSRTSPVKRLAIINWDGTNHNYLTQGEVTVLSPRLSPDGQRITYISFKDGTPHIRIMDLDGGNDRPLLQQGAMSFAPAFSPDGGRIAFSLAADGNTDIYVVNSNGGRPQRLTTTPGIDTAPSFSPDGKQIVFESDRGGAQQLYIMDADGSGQRRLSFGSGGYGSPTWSPRGDLIAFSKWTGSALRIGVMNVNGSGEKLVTDGWQDEGPSWAPDGEFLVFERSQQGSGTAGVYTVDLVGSPPTHLAIPQPGSDPDWSGASE</sequence>
<dbReference type="SUPFAM" id="SSF69304">
    <property type="entry name" value="Tricorn protease N-terminal domain"/>
    <property type="match status" value="1"/>
</dbReference>
<feature type="signal peptide" evidence="5">
    <location>
        <begin position="1"/>
        <end position="23"/>
    </location>
</feature>
<dbReference type="Pfam" id="PF04052">
    <property type="entry name" value="TolB_N"/>
    <property type="match status" value="1"/>
</dbReference>
<dbReference type="HAMAP" id="MF_00671">
    <property type="entry name" value="TolB"/>
    <property type="match status" value="1"/>
</dbReference>
<comment type="subcellular location">
    <subcellularLocation>
        <location evidence="1 5">Periplasm</location>
    </subcellularLocation>
</comment>
<comment type="function">
    <text evidence="5">Part of the Tol-Pal system, which plays a role in outer membrane invagination during cell division and is important for maintaining outer membrane integrity.</text>
</comment>
<dbReference type="InterPro" id="IPR011659">
    <property type="entry name" value="WD40"/>
</dbReference>
<dbReference type="Gene3D" id="2.120.10.30">
    <property type="entry name" value="TolB, C-terminal domain"/>
    <property type="match status" value="1"/>
</dbReference>
<evidence type="ECO:0000256" key="5">
    <source>
        <dbReference type="HAMAP-Rule" id="MF_00671"/>
    </source>
</evidence>
<dbReference type="NCBIfam" id="TIGR02800">
    <property type="entry name" value="propeller_TolB"/>
    <property type="match status" value="1"/>
</dbReference>
<evidence type="ECO:0000256" key="3">
    <source>
        <dbReference type="ARBA" id="ARBA00022729"/>
    </source>
</evidence>
<keyword evidence="3 5" id="KW-0732">Signal</keyword>
<gene>
    <name evidence="5 8" type="primary">tolB</name>
    <name evidence="8" type="ORF">LZ016_10135</name>
</gene>
<evidence type="ECO:0000256" key="4">
    <source>
        <dbReference type="ARBA" id="ARBA00022764"/>
    </source>
</evidence>
<evidence type="ECO:0000313" key="8">
    <source>
        <dbReference type="EMBL" id="MCH8616456.1"/>
    </source>
</evidence>
<protein>
    <recommendedName>
        <fullName evidence="5">Tol-Pal system protein TolB</fullName>
    </recommendedName>
</protein>
<evidence type="ECO:0000313" key="9">
    <source>
        <dbReference type="Proteomes" id="UP001203058"/>
    </source>
</evidence>
<keyword evidence="5" id="KW-0131">Cell cycle</keyword>
<evidence type="ECO:0000259" key="7">
    <source>
        <dbReference type="Pfam" id="PF04052"/>
    </source>
</evidence>
<dbReference type="PANTHER" id="PTHR36842">
    <property type="entry name" value="PROTEIN TOLB HOMOLOG"/>
    <property type="match status" value="1"/>
</dbReference>
<keyword evidence="4 5" id="KW-0574">Periplasm</keyword>
<comment type="similarity">
    <text evidence="2 5">Belongs to the TolB family.</text>
</comment>
<evidence type="ECO:0000256" key="6">
    <source>
        <dbReference type="SAM" id="MobiDB-lite"/>
    </source>
</evidence>
<dbReference type="RefSeq" id="WP_241447255.1">
    <property type="nucleotide sequence ID" value="NZ_JAKZHW010000001.1"/>
</dbReference>
<proteinExistence type="inferred from homology"/>
<comment type="caution">
    <text evidence="8">The sequence shown here is derived from an EMBL/GenBank/DDBJ whole genome shotgun (WGS) entry which is preliminary data.</text>
</comment>
<dbReference type="Gene3D" id="3.40.50.10070">
    <property type="entry name" value="TolB, N-terminal domain"/>
    <property type="match status" value="1"/>
</dbReference>
<feature type="domain" description="TolB N-terminal" evidence="7">
    <location>
        <begin position="47"/>
        <end position="128"/>
    </location>
</feature>
<reference evidence="8 9" key="1">
    <citation type="submission" date="2022-03" db="EMBL/GenBank/DDBJ databases">
        <authorList>
            <person name="Jo J.-H."/>
            <person name="Im W.-T."/>
        </authorList>
    </citation>
    <scope>NUCLEOTIDE SEQUENCE [LARGE SCALE GENOMIC DNA]</scope>
    <source>
        <strain evidence="8 9">SM33</strain>
    </source>
</reference>
<dbReference type="InterPro" id="IPR011042">
    <property type="entry name" value="6-blade_b-propeller_TolB-like"/>
</dbReference>
<dbReference type="InterPro" id="IPR014167">
    <property type="entry name" value="Tol-Pal_TolB"/>
</dbReference>
<dbReference type="PANTHER" id="PTHR36842:SF1">
    <property type="entry name" value="PROTEIN TOLB"/>
    <property type="match status" value="1"/>
</dbReference>
<dbReference type="Proteomes" id="UP001203058">
    <property type="component" value="Unassembled WGS sequence"/>
</dbReference>
<accession>A0ABS9VNA2</accession>
<evidence type="ECO:0000256" key="2">
    <source>
        <dbReference type="ARBA" id="ARBA00009820"/>
    </source>
</evidence>